<dbReference type="PROSITE" id="PS00794">
    <property type="entry name" value="HPPK"/>
    <property type="match status" value="1"/>
</dbReference>
<sequence>MIDVFVALGSNLQQPLAQLQQATAAIAALPASALIRTSSVYRSAAVGPGDQPDYLNAVVQLRTTMAPLTLLDALQAIENRQGRVREQRWGARTLDLDILLYGAEALQTPRLAIPHPRMTARDFVLYPLLEISGPNLMLPGGAELGTLIAACPRGQLQKTDFSLLPGNNDSDD</sequence>
<comment type="similarity">
    <text evidence="2">Belongs to the HPPK family.</text>
</comment>
<gene>
    <name evidence="14" type="primary">folK</name>
    <name evidence="14" type="ORF">E2F43_13730</name>
</gene>
<dbReference type="GO" id="GO:0005524">
    <property type="term" value="F:ATP binding"/>
    <property type="evidence" value="ECO:0007669"/>
    <property type="project" value="UniProtKB-KW"/>
</dbReference>
<evidence type="ECO:0000313" key="14">
    <source>
        <dbReference type="EMBL" id="TDG12642.1"/>
    </source>
</evidence>
<evidence type="ECO:0000256" key="9">
    <source>
        <dbReference type="ARBA" id="ARBA00022909"/>
    </source>
</evidence>
<dbReference type="EMBL" id="SMSE01000003">
    <property type="protein sequence ID" value="TDG12642.1"/>
    <property type="molecule type" value="Genomic_DNA"/>
</dbReference>
<dbReference type="NCBIfam" id="TIGR01498">
    <property type="entry name" value="folK"/>
    <property type="match status" value="1"/>
</dbReference>
<accession>A0A4R5LQ15</accession>
<comment type="pathway">
    <text evidence="1">Cofactor biosynthesis; tetrahydrofolate biosynthesis; 2-amino-4-hydroxy-6-hydroxymethyl-7,8-dihydropteridine diphosphate from 7,8-dihydroneopterin triphosphate: step 4/4.</text>
</comment>
<reference evidence="14 15" key="1">
    <citation type="submission" date="2019-03" db="EMBL/GenBank/DDBJ databases">
        <title>Seongchinamella monodicae gen. nov., sp. nov., a novel member of the Gammaproteobacteria isolated from a tidal mudflat of beach.</title>
        <authorList>
            <person name="Yang H.G."/>
            <person name="Kang J.W."/>
            <person name="Lee S.D."/>
        </authorList>
    </citation>
    <scope>NUCLEOTIDE SEQUENCE [LARGE SCALE GENOMIC DNA]</scope>
    <source>
        <strain evidence="14 15">GH4-78</strain>
    </source>
</reference>
<evidence type="ECO:0000259" key="13">
    <source>
        <dbReference type="PROSITE" id="PS00794"/>
    </source>
</evidence>
<dbReference type="PANTHER" id="PTHR43071">
    <property type="entry name" value="2-AMINO-4-HYDROXY-6-HYDROXYMETHYLDIHYDROPTERIDINE PYROPHOSPHOKINASE"/>
    <property type="match status" value="1"/>
</dbReference>
<dbReference type="GO" id="GO:0046654">
    <property type="term" value="P:tetrahydrofolate biosynthetic process"/>
    <property type="evidence" value="ECO:0007669"/>
    <property type="project" value="UniProtKB-UniPathway"/>
</dbReference>
<keyword evidence="6" id="KW-0547">Nucleotide-binding</keyword>
<dbReference type="InterPro" id="IPR035907">
    <property type="entry name" value="Hppk_sf"/>
</dbReference>
<evidence type="ECO:0000256" key="11">
    <source>
        <dbReference type="ARBA" id="ARBA00029766"/>
    </source>
</evidence>
<evidence type="ECO:0000256" key="12">
    <source>
        <dbReference type="ARBA" id="ARBA00033413"/>
    </source>
</evidence>
<keyword evidence="9" id="KW-0289">Folate biosynthesis</keyword>
<dbReference type="Proteomes" id="UP000295554">
    <property type="component" value="Unassembled WGS sequence"/>
</dbReference>
<name>A0A4R5LQ15_9GAMM</name>
<dbReference type="RefSeq" id="WP_133213624.1">
    <property type="nucleotide sequence ID" value="NZ_SMSE01000003.1"/>
</dbReference>
<dbReference type="Pfam" id="PF01288">
    <property type="entry name" value="HPPK"/>
    <property type="match status" value="1"/>
</dbReference>
<dbReference type="GO" id="GO:0046656">
    <property type="term" value="P:folic acid biosynthetic process"/>
    <property type="evidence" value="ECO:0007669"/>
    <property type="project" value="UniProtKB-KW"/>
</dbReference>
<evidence type="ECO:0000256" key="4">
    <source>
        <dbReference type="ARBA" id="ARBA00016218"/>
    </source>
</evidence>
<keyword evidence="7 14" id="KW-0418">Kinase</keyword>
<evidence type="ECO:0000256" key="1">
    <source>
        <dbReference type="ARBA" id="ARBA00005051"/>
    </source>
</evidence>
<dbReference type="SUPFAM" id="SSF55083">
    <property type="entry name" value="6-hydroxymethyl-7,8-dihydropterin pyrophosphokinase, HPPK"/>
    <property type="match status" value="1"/>
</dbReference>
<dbReference type="Gene3D" id="3.30.70.560">
    <property type="entry name" value="7,8-Dihydro-6-hydroxymethylpterin-pyrophosphokinase HPPK"/>
    <property type="match status" value="1"/>
</dbReference>
<comment type="function">
    <text evidence="10">Catalyzes the transfer of pyrophosphate from adenosine triphosphate (ATP) to 6-hydroxymethyl-7,8-dihydropterin, an enzymatic step in folate biosynthesis pathway.</text>
</comment>
<dbReference type="GO" id="GO:0016301">
    <property type="term" value="F:kinase activity"/>
    <property type="evidence" value="ECO:0007669"/>
    <property type="project" value="UniProtKB-KW"/>
</dbReference>
<keyword evidence="5 14" id="KW-0808">Transferase</keyword>
<evidence type="ECO:0000256" key="2">
    <source>
        <dbReference type="ARBA" id="ARBA00005810"/>
    </source>
</evidence>
<dbReference type="AlphaFoldDB" id="A0A4R5LQ15"/>
<evidence type="ECO:0000256" key="6">
    <source>
        <dbReference type="ARBA" id="ARBA00022741"/>
    </source>
</evidence>
<evidence type="ECO:0000256" key="5">
    <source>
        <dbReference type="ARBA" id="ARBA00022679"/>
    </source>
</evidence>
<evidence type="ECO:0000256" key="8">
    <source>
        <dbReference type="ARBA" id="ARBA00022840"/>
    </source>
</evidence>
<dbReference type="OrthoDB" id="9808041at2"/>
<evidence type="ECO:0000313" key="15">
    <source>
        <dbReference type="Proteomes" id="UP000295554"/>
    </source>
</evidence>
<dbReference type="UniPathway" id="UPA00077">
    <property type="reaction ID" value="UER00155"/>
</dbReference>
<comment type="caution">
    <text evidence="14">The sequence shown here is derived from an EMBL/GenBank/DDBJ whole genome shotgun (WGS) entry which is preliminary data.</text>
</comment>
<dbReference type="PANTHER" id="PTHR43071:SF1">
    <property type="entry name" value="2-AMINO-4-HYDROXY-6-HYDROXYMETHYLDIHYDROPTERIDINE PYROPHOSPHOKINASE"/>
    <property type="match status" value="1"/>
</dbReference>
<feature type="domain" description="7,8-dihydro-6-hydroxymethylpterin-pyrophosphokinase" evidence="13">
    <location>
        <begin position="88"/>
        <end position="99"/>
    </location>
</feature>
<organism evidence="14 15">
    <name type="scientific">Seongchinamella unica</name>
    <dbReference type="NCBI Taxonomy" id="2547392"/>
    <lineage>
        <taxon>Bacteria</taxon>
        <taxon>Pseudomonadati</taxon>
        <taxon>Pseudomonadota</taxon>
        <taxon>Gammaproteobacteria</taxon>
        <taxon>Cellvibrionales</taxon>
        <taxon>Halieaceae</taxon>
        <taxon>Seongchinamella</taxon>
    </lineage>
</organism>
<dbReference type="GO" id="GO:0003848">
    <property type="term" value="F:2-amino-4-hydroxy-6-hydroxymethyldihydropteridine diphosphokinase activity"/>
    <property type="evidence" value="ECO:0007669"/>
    <property type="project" value="UniProtKB-EC"/>
</dbReference>
<evidence type="ECO:0000256" key="3">
    <source>
        <dbReference type="ARBA" id="ARBA00013253"/>
    </source>
</evidence>
<dbReference type="CDD" id="cd00483">
    <property type="entry name" value="HPPK"/>
    <property type="match status" value="1"/>
</dbReference>
<dbReference type="InterPro" id="IPR000550">
    <property type="entry name" value="Hppk"/>
</dbReference>
<keyword evidence="8" id="KW-0067">ATP-binding</keyword>
<proteinExistence type="inferred from homology"/>
<protein>
    <recommendedName>
        <fullName evidence="4">2-amino-4-hydroxy-6-hydroxymethyldihydropteridine pyrophosphokinase</fullName>
        <ecNumber evidence="3">2.7.6.3</ecNumber>
    </recommendedName>
    <alternativeName>
        <fullName evidence="11">6-hydroxymethyl-7,8-dihydropterin pyrophosphokinase</fullName>
    </alternativeName>
    <alternativeName>
        <fullName evidence="12">7,8-dihydro-6-hydroxymethylpterin-pyrophosphokinase</fullName>
    </alternativeName>
</protein>
<keyword evidence="15" id="KW-1185">Reference proteome</keyword>
<dbReference type="EC" id="2.7.6.3" evidence="3"/>
<evidence type="ECO:0000256" key="10">
    <source>
        <dbReference type="ARBA" id="ARBA00029409"/>
    </source>
</evidence>
<evidence type="ECO:0000256" key="7">
    <source>
        <dbReference type="ARBA" id="ARBA00022777"/>
    </source>
</evidence>